<evidence type="ECO:0000259" key="1">
    <source>
        <dbReference type="SMART" id="SM01022"/>
    </source>
</evidence>
<dbReference type="SMART" id="SM01022">
    <property type="entry name" value="ASCH"/>
    <property type="match status" value="1"/>
</dbReference>
<dbReference type="RefSeq" id="WP_271267319.1">
    <property type="nucleotide sequence ID" value="NZ_JAMGZJ010000072.1"/>
</dbReference>
<dbReference type="InterPro" id="IPR015947">
    <property type="entry name" value="PUA-like_sf"/>
</dbReference>
<dbReference type="AlphaFoldDB" id="A0A9J6QAG0"/>
<dbReference type="PIRSF" id="PIRSF021320">
    <property type="entry name" value="DUF984"/>
    <property type="match status" value="1"/>
</dbReference>
<dbReference type="CDD" id="cd06553">
    <property type="entry name" value="ASCH_Ef3133_like"/>
    <property type="match status" value="1"/>
</dbReference>
<dbReference type="EMBL" id="JAMGZJ010000072">
    <property type="protein sequence ID" value="MCU6668752.1"/>
    <property type="molecule type" value="Genomic_DNA"/>
</dbReference>
<dbReference type="SUPFAM" id="SSF88697">
    <property type="entry name" value="PUA domain-like"/>
    <property type="match status" value="1"/>
</dbReference>
<dbReference type="Gene3D" id="3.10.400.10">
    <property type="entry name" value="Sulfate adenylyltransferase"/>
    <property type="match status" value="1"/>
</dbReference>
<evidence type="ECO:0000313" key="2">
    <source>
        <dbReference type="EMBL" id="MCU6668752.1"/>
    </source>
</evidence>
<gene>
    <name evidence="2" type="ORF">M8013_08320</name>
</gene>
<evidence type="ECO:0000313" key="3">
    <source>
        <dbReference type="Proteomes" id="UP001061282"/>
    </source>
</evidence>
<dbReference type="Proteomes" id="UP001061282">
    <property type="component" value="Unassembled WGS sequence"/>
</dbReference>
<organism evidence="2 3">
    <name type="scientific">Silvania confinis</name>
    <dbReference type="NCBI Taxonomy" id="2926470"/>
    <lineage>
        <taxon>Bacteria</taxon>
        <taxon>Pseudomonadati</taxon>
        <taxon>Pseudomonadota</taxon>
        <taxon>Gammaproteobacteria</taxon>
        <taxon>Enterobacterales</taxon>
        <taxon>Enterobacteriaceae</taxon>
        <taxon>Silvania</taxon>
    </lineage>
</organism>
<name>A0A9J6QAG0_9ENTR</name>
<proteinExistence type="predicted"/>
<dbReference type="Pfam" id="PF04266">
    <property type="entry name" value="ASCH"/>
    <property type="match status" value="1"/>
</dbReference>
<dbReference type="InterPro" id="IPR007374">
    <property type="entry name" value="ASCH_domain"/>
</dbReference>
<reference evidence="2" key="1">
    <citation type="submission" date="2022-05" db="EMBL/GenBank/DDBJ databases">
        <title>Description of a novel species of Leclercia; Leclercia tamurae and the Proposal for a Novel Genus Silvania gen. nov. Containing Two Novel Species Silvania hatchlandensis sp. nov. and Silvania confinis sp. nov. Isolated from the Rhizosphere of Oak.</title>
        <authorList>
            <person name="Maddock D.W."/>
            <person name="Brady C.L."/>
            <person name="Denman S."/>
            <person name="Arnold D."/>
        </authorList>
    </citation>
    <scope>NUCLEOTIDE SEQUENCE</scope>
    <source>
        <strain evidence="2">H4N4</strain>
    </source>
</reference>
<comment type="caution">
    <text evidence="2">The sequence shown here is derived from an EMBL/GenBank/DDBJ whole genome shotgun (WGS) entry which is preliminary data.</text>
</comment>
<dbReference type="InterPro" id="IPR009326">
    <property type="entry name" value="DUF984"/>
</dbReference>
<keyword evidence="3" id="KW-1185">Reference proteome</keyword>
<feature type="domain" description="ASCH" evidence="1">
    <location>
        <begin position="17"/>
        <end position="134"/>
    </location>
</feature>
<protein>
    <submittedName>
        <fullName evidence="2">ASCH domain-containing protein</fullName>
    </submittedName>
</protein>
<dbReference type="PANTHER" id="PTHR39203:SF1">
    <property type="entry name" value="CYTOPLASMIC PROTEIN"/>
    <property type="match status" value="1"/>
</dbReference>
<dbReference type="PANTHER" id="PTHR39203">
    <property type="entry name" value="CYTOPLASMIC PROTEIN-RELATED"/>
    <property type="match status" value="1"/>
</dbReference>
<sequence length="139" mass="15303">MDAVENLKAKYPGAQAWGFGDSAEMADELAALVIMGIKTASCGSLAALLAEEPSPQIGSYHIILNGQDVPVCVIRIVSMRLVRFCDVTEEFARKEGEGDLSLDYWRREHQGFFTRAGFFAEEMELVAEEFVVVEVLDPA</sequence>
<accession>A0A9J6QAG0</accession>